<dbReference type="RefSeq" id="WP_183657603.1">
    <property type="nucleotide sequence ID" value="NZ_JACIJG010000028.1"/>
</dbReference>
<evidence type="ECO:0000256" key="1">
    <source>
        <dbReference type="ARBA" id="ARBA00008558"/>
    </source>
</evidence>
<comment type="caution">
    <text evidence="3">The sequence shown here is derived from an EMBL/GenBank/DDBJ whole genome shotgun (WGS) entry which is preliminary data.</text>
</comment>
<dbReference type="AlphaFoldDB" id="A0A7W9EQ20"/>
<evidence type="ECO:0000313" key="4">
    <source>
        <dbReference type="Proteomes" id="UP000555546"/>
    </source>
</evidence>
<keyword evidence="4" id="KW-1185">Reference proteome</keyword>
<reference evidence="3 4" key="1">
    <citation type="submission" date="2020-08" db="EMBL/GenBank/DDBJ databases">
        <title>Genomic Encyclopedia of Type Strains, Phase IV (KMG-IV): sequencing the most valuable type-strain genomes for metagenomic binning, comparative biology and taxonomic classification.</title>
        <authorList>
            <person name="Goeker M."/>
        </authorList>
    </citation>
    <scope>NUCLEOTIDE SEQUENCE [LARGE SCALE GENOMIC DNA]</scope>
    <source>
        <strain evidence="3 4">DSM 26944</strain>
    </source>
</reference>
<dbReference type="Pfam" id="PF07221">
    <property type="entry name" value="GlcNAc_2-epim"/>
    <property type="match status" value="1"/>
</dbReference>
<evidence type="ECO:0000256" key="2">
    <source>
        <dbReference type="ARBA" id="ARBA00023235"/>
    </source>
</evidence>
<dbReference type="EMBL" id="JACIJG010000028">
    <property type="protein sequence ID" value="MBB5704341.1"/>
    <property type="molecule type" value="Genomic_DNA"/>
</dbReference>
<dbReference type="PANTHER" id="PTHR15108">
    <property type="entry name" value="N-ACYLGLUCOSAMINE-2-EPIMERASE"/>
    <property type="match status" value="1"/>
</dbReference>
<protein>
    <submittedName>
        <fullName evidence="3">Mannose-6-phosphate isomerase</fullName>
        <ecNumber evidence="3">5.3.1.8</ecNumber>
    </submittedName>
</protein>
<dbReference type="Gene3D" id="1.50.10.10">
    <property type="match status" value="1"/>
</dbReference>
<dbReference type="EC" id="5.3.1.8" evidence="3"/>
<proteinExistence type="inferred from homology"/>
<name>A0A7W9EQ20_9HYPH</name>
<evidence type="ECO:0000313" key="3">
    <source>
        <dbReference type="EMBL" id="MBB5704341.1"/>
    </source>
</evidence>
<dbReference type="InterPro" id="IPR008928">
    <property type="entry name" value="6-hairpin_glycosidase_sf"/>
</dbReference>
<dbReference type="GO" id="GO:0005975">
    <property type="term" value="P:carbohydrate metabolic process"/>
    <property type="evidence" value="ECO:0007669"/>
    <property type="project" value="InterPro"/>
</dbReference>
<dbReference type="InterPro" id="IPR010819">
    <property type="entry name" value="AGE/CE"/>
</dbReference>
<sequence length="407" mass="44269">MTGPAGMSSSAAVLAPNGLAAQDWADWFWKGFLPCWLHRVQDPQGGVFDHLDANANSDLAAPKTVLTQARTLFALSHLALASGDPSLVEAARRQAEFLPRFRKPSGLYRRALGRDGTATGIFGDELARSYDQSFVILALATWNRLLPQKDTEAEIEACWLALTGTLTDPATGLLRNDDSSEASPLPAQNPHMHLYEACLQAYEMTENPVWQARAARLRQHALHHFLDRDSGSIAEFLAPDLSTLPGADGQRREPGHQWEWAWLLNREVALGGDPVLRITAARLQAFADRYGFAGAGPLQGAVIDAVTPQGGVAGDDLLLWPQTEAIKALAQSHMTGDPDAGERARALLCLMFEGWFAGRPVFASRLDVGGHSLWPEALTRLFYHIVLALAEGALAGLWPGIPRHRTT</sequence>
<organism evidence="3 4">
    <name type="scientific">Brucella daejeonensis</name>
    <dbReference type="NCBI Taxonomy" id="659015"/>
    <lineage>
        <taxon>Bacteria</taxon>
        <taxon>Pseudomonadati</taxon>
        <taxon>Pseudomonadota</taxon>
        <taxon>Alphaproteobacteria</taxon>
        <taxon>Hyphomicrobiales</taxon>
        <taxon>Brucellaceae</taxon>
        <taxon>Brucella/Ochrobactrum group</taxon>
        <taxon>Brucella</taxon>
    </lineage>
</organism>
<dbReference type="InterPro" id="IPR012341">
    <property type="entry name" value="6hp_glycosidase-like_sf"/>
</dbReference>
<comment type="similarity">
    <text evidence="1">Belongs to the N-acylglucosamine 2-epimerase family.</text>
</comment>
<dbReference type="SUPFAM" id="SSF48208">
    <property type="entry name" value="Six-hairpin glycosidases"/>
    <property type="match status" value="1"/>
</dbReference>
<dbReference type="GO" id="GO:0004476">
    <property type="term" value="F:mannose-6-phosphate isomerase activity"/>
    <property type="evidence" value="ECO:0007669"/>
    <property type="project" value="UniProtKB-EC"/>
</dbReference>
<keyword evidence="2 3" id="KW-0413">Isomerase</keyword>
<accession>A0A7W9EQ20</accession>
<dbReference type="Proteomes" id="UP000555546">
    <property type="component" value="Unassembled WGS sequence"/>
</dbReference>
<gene>
    <name evidence="3" type="ORF">FHS76_004258</name>
</gene>